<reference evidence="3 4" key="1">
    <citation type="submission" date="2020-02" db="EMBL/GenBank/DDBJ databases">
        <authorList>
            <person name="Gao J."/>
            <person name="Sun J."/>
        </authorList>
    </citation>
    <scope>NUCLEOTIDE SEQUENCE [LARGE SCALE GENOMIC DNA]</scope>
    <source>
        <strain evidence="3 4">7124</strain>
    </source>
</reference>
<dbReference type="GO" id="GO:0019867">
    <property type="term" value="C:outer membrane"/>
    <property type="evidence" value="ECO:0007669"/>
    <property type="project" value="InterPro"/>
</dbReference>
<evidence type="ECO:0000313" key="3">
    <source>
        <dbReference type="EMBL" id="NGM81222.1"/>
    </source>
</evidence>
<keyword evidence="4" id="KW-1185">Reference proteome</keyword>
<comment type="caution">
    <text evidence="3">The sequence shown here is derived from an EMBL/GenBank/DDBJ whole genome shotgun (WGS) entry which is preliminary data.</text>
</comment>
<evidence type="ECO:0000259" key="2">
    <source>
        <dbReference type="Pfam" id="PF06725"/>
    </source>
</evidence>
<dbReference type="GO" id="GO:0009254">
    <property type="term" value="P:peptidoglycan turnover"/>
    <property type="evidence" value="ECO:0007669"/>
    <property type="project" value="InterPro"/>
</dbReference>
<proteinExistence type="predicted"/>
<dbReference type="PANTHER" id="PTHR39160:SF4">
    <property type="entry name" value="RESUSCITATION-PROMOTING FACTOR RPFB"/>
    <property type="match status" value="1"/>
</dbReference>
<dbReference type="RefSeq" id="WP_165093832.1">
    <property type="nucleotide sequence ID" value="NZ_JAAKGU010000001.1"/>
</dbReference>
<dbReference type="Pfam" id="PF06725">
    <property type="entry name" value="3D"/>
    <property type="match status" value="1"/>
</dbReference>
<dbReference type="Proteomes" id="UP000480151">
    <property type="component" value="Unassembled WGS sequence"/>
</dbReference>
<evidence type="ECO:0000256" key="1">
    <source>
        <dbReference type="ARBA" id="ARBA00022729"/>
    </source>
</evidence>
<feature type="domain" description="3D" evidence="2">
    <location>
        <begin position="1"/>
        <end position="52"/>
    </location>
</feature>
<name>A0A6M1PFD5_9BACL</name>
<dbReference type="PANTHER" id="PTHR39160">
    <property type="entry name" value="CELL WALL-BINDING PROTEIN YOCH"/>
    <property type="match status" value="1"/>
</dbReference>
<dbReference type="InterPro" id="IPR059180">
    <property type="entry name" value="3D_YorM"/>
</dbReference>
<evidence type="ECO:0000313" key="4">
    <source>
        <dbReference type="Proteomes" id="UP000480151"/>
    </source>
</evidence>
<accession>A0A6M1PFD5</accession>
<gene>
    <name evidence="3" type="ORF">G5B47_02215</name>
</gene>
<dbReference type="InterPro" id="IPR051933">
    <property type="entry name" value="Resuscitation_pf_RpfB"/>
</dbReference>
<dbReference type="GO" id="GO:0004553">
    <property type="term" value="F:hydrolase activity, hydrolyzing O-glycosyl compounds"/>
    <property type="evidence" value="ECO:0007669"/>
    <property type="project" value="InterPro"/>
</dbReference>
<sequence length="59" mass="6486">MPFGTRVDIEGVGIRTCTDRGGRIKGRKIDVYMASKTDALAFGRRKLRVTILSDKGADD</sequence>
<organism evidence="3 4">
    <name type="scientific">Paenibacillus apii</name>
    <dbReference type="NCBI Taxonomy" id="1850370"/>
    <lineage>
        <taxon>Bacteria</taxon>
        <taxon>Bacillati</taxon>
        <taxon>Bacillota</taxon>
        <taxon>Bacilli</taxon>
        <taxon>Bacillales</taxon>
        <taxon>Paenibacillaceae</taxon>
        <taxon>Paenibacillus</taxon>
    </lineage>
</organism>
<dbReference type="InterPro" id="IPR010611">
    <property type="entry name" value="3D_dom"/>
</dbReference>
<dbReference type="AlphaFoldDB" id="A0A6M1PFD5"/>
<dbReference type="CDD" id="cd14667">
    <property type="entry name" value="3D_containing_proteins"/>
    <property type="match status" value="1"/>
</dbReference>
<protein>
    <recommendedName>
        <fullName evidence="2">3D domain-containing protein</fullName>
    </recommendedName>
</protein>
<keyword evidence="1" id="KW-0732">Signal</keyword>
<dbReference type="EMBL" id="JAAKGU010000001">
    <property type="protein sequence ID" value="NGM81222.1"/>
    <property type="molecule type" value="Genomic_DNA"/>
</dbReference>